<reference evidence="1" key="1">
    <citation type="submission" date="2023-11" db="EMBL/GenBank/DDBJ databases">
        <authorList>
            <person name="Poullet M."/>
        </authorList>
    </citation>
    <scope>NUCLEOTIDE SEQUENCE</scope>
    <source>
        <strain evidence="1">E1834</strain>
    </source>
</reference>
<name>A0ACB0XZN1_MELEN</name>
<comment type="caution">
    <text evidence="1">The sequence shown here is derived from an EMBL/GenBank/DDBJ whole genome shotgun (WGS) entry which is preliminary data.</text>
</comment>
<dbReference type="EMBL" id="CAVMJV010000004">
    <property type="protein sequence ID" value="CAK5024679.1"/>
    <property type="molecule type" value="Genomic_DNA"/>
</dbReference>
<keyword evidence="2" id="KW-1185">Reference proteome</keyword>
<sequence length="69" mass="8343">MTIYLFNFFLIPLSHLTILSHFFIFFCVLYFSKSIFYIPQTIAIALSSRRTSKIKKFIFFVYWGTRPIF</sequence>
<gene>
    <name evidence="1" type="ORF">MENTE1834_LOCUS5568</name>
</gene>
<evidence type="ECO:0000313" key="1">
    <source>
        <dbReference type="EMBL" id="CAK5024679.1"/>
    </source>
</evidence>
<dbReference type="Proteomes" id="UP001497535">
    <property type="component" value="Unassembled WGS sequence"/>
</dbReference>
<organism evidence="1 2">
    <name type="scientific">Meloidogyne enterolobii</name>
    <name type="common">Root-knot nematode worm</name>
    <name type="synonym">Meloidogyne mayaguensis</name>
    <dbReference type="NCBI Taxonomy" id="390850"/>
    <lineage>
        <taxon>Eukaryota</taxon>
        <taxon>Metazoa</taxon>
        <taxon>Ecdysozoa</taxon>
        <taxon>Nematoda</taxon>
        <taxon>Chromadorea</taxon>
        <taxon>Rhabditida</taxon>
        <taxon>Tylenchina</taxon>
        <taxon>Tylenchomorpha</taxon>
        <taxon>Tylenchoidea</taxon>
        <taxon>Meloidogynidae</taxon>
        <taxon>Meloidogyninae</taxon>
        <taxon>Meloidogyne</taxon>
    </lineage>
</organism>
<accession>A0ACB0XZN1</accession>
<protein>
    <submittedName>
        <fullName evidence="1">Uncharacterized protein</fullName>
    </submittedName>
</protein>
<proteinExistence type="predicted"/>
<evidence type="ECO:0000313" key="2">
    <source>
        <dbReference type="Proteomes" id="UP001497535"/>
    </source>
</evidence>